<keyword evidence="5" id="KW-0479">Metal-binding</keyword>
<keyword evidence="6" id="KW-0408">Iron</keyword>
<feature type="domain" description="HhH-GPD" evidence="11">
    <location>
        <begin position="1308"/>
        <end position="1452"/>
    </location>
</feature>
<keyword evidence="7" id="KW-0411">Iron-sulfur</keyword>
<protein>
    <submittedName>
        <fullName evidence="12">Transcriptional activator DEMETER-like</fullName>
    </submittedName>
</protein>
<evidence type="ECO:0000256" key="8">
    <source>
        <dbReference type="ARBA" id="ARBA00023125"/>
    </source>
</evidence>
<dbReference type="Gene3D" id="1.10.1670.10">
    <property type="entry name" value="Helix-hairpin-Helix base-excision DNA repair enzymes (C-terminal)"/>
    <property type="match status" value="1"/>
</dbReference>
<dbReference type="InterPro" id="IPR028925">
    <property type="entry name" value="RRM_DME"/>
</dbReference>
<accession>A0AAQ3K7D1</accession>
<evidence type="ECO:0000256" key="10">
    <source>
        <dbReference type="SAM" id="MobiDB-lite"/>
    </source>
</evidence>
<dbReference type="InterPro" id="IPR011257">
    <property type="entry name" value="DNA_glycosylase"/>
</dbReference>
<dbReference type="SMART" id="SM00525">
    <property type="entry name" value="FES"/>
    <property type="match status" value="1"/>
</dbReference>
<dbReference type="GO" id="GO:0005634">
    <property type="term" value="C:nucleus"/>
    <property type="evidence" value="ECO:0007669"/>
    <property type="project" value="UniProtKB-SubCell"/>
</dbReference>
<evidence type="ECO:0000256" key="6">
    <source>
        <dbReference type="ARBA" id="ARBA00023004"/>
    </source>
</evidence>
<feature type="region of interest" description="Disordered" evidence="10">
    <location>
        <begin position="296"/>
        <end position="374"/>
    </location>
</feature>
<dbReference type="GO" id="GO:0003677">
    <property type="term" value="F:DNA binding"/>
    <property type="evidence" value="ECO:0007669"/>
    <property type="project" value="UniProtKB-KW"/>
</dbReference>
<feature type="region of interest" description="Disordered" evidence="10">
    <location>
        <begin position="1162"/>
        <end position="1189"/>
    </location>
</feature>
<keyword evidence="4" id="KW-0004">4Fe-4S</keyword>
<evidence type="ECO:0000313" key="12">
    <source>
        <dbReference type="EMBL" id="WOL03468.1"/>
    </source>
</evidence>
<evidence type="ECO:0000256" key="4">
    <source>
        <dbReference type="ARBA" id="ARBA00022485"/>
    </source>
</evidence>
<feature type="compositionally biased region" description="Polar residues" evidence="10">
    <location>
        <begin position="296"/>
        <end position="312"/>
    </location>
</feature>
<feature type="region of interest" description="Disordered" evidence="10">
    <location>
        <begin position="403"/>
        <end position="438"/>
    </location>
</feature>
<organism evidence="12 13">
    <name type="scientific">Canna indica</name>
    <name type="common">Indian-shot</name>
    <dbReference type="NCBI Taxonomy" id="4628"/>
    <lineage>
        <taxon>Eukaryota</taxon>
        <taxon>Viridiplantae</taxon>
        <taxon>Streptophyta</taxon>
        <taxon>Embryophyta</taxon>
        <taxon>Tracheophyta</taxon>
        <taxon>Spermatophyta</taxon>
        <taxon>Magnoliopsida</taxon>
        <taxon>Liliopsida</taxon>
        <taxon>Zingiberales</taxon>
        <taxon>Cannaceae</taxon>
        <taxon>Canna</taxon>
    </lineage>
</organism>
<dbReference type="SMART" id="SM00478">
    <property type="entry name" value="ENDO3c"/>
    <property type="match status" value="1"/>
</dbReference>
<feature type="compositionally biased region" description="Polar residues" evidence="10">
    <location>
        <begin position="424"/>
        <end position="438"/>
    </location>
</feature>
<dbReference type="Pfam" id="PF15629">
    <property type="entry name" value="Perm-CXXC"/>
    <property type="match status" value="1"/>
</dbReference>
<dbReference type="Proteomes" id="UP001327560">
    <property type="component" value="Chromosome 4"/>
</dbReference>
<feature type="region of interest" description="Disordered" evidence="10">
    <location>
        <begin position="1"/>
        <end position="24"/>
    </location>
</feature>
<dbReference type="GO" id="GO:0046872">
    <property type="term" value="F:metal ion binding"/>
    <property type="evidence" value="ECO:0007669"/>
    <property type="project" value="UniProtKB-KW"/>
</dbReference>
<reference evidence="12 13" key="1">
    <citation type="submission" date="2023-10" db="EMBL/GenBank/DDBJ databases">
        <title>Chromosome-scale genome assembly provides insights into flower coloration mechanisms of Canna indica.</title>
        <authorList>
            <person name="Li C."/>
        </authorList>
    </citation>
    <scope>NUCLEOTIDE SEQUENCE [LARGE SCALE GENOMIC DNA]</scope>
    <source>
        <tissue evidence="12">Flower</tissue>
    </source>
</reference>
<feature type="compositionally biased region" description="Basic and acidic residues" evidence="10">
    <location>
        <begin position="204"/>
        <end position="218"/>
    </location>
</feature>
<dbReference type="GO" id="GO:0051539">
    <property type="term" value="F:4 iron, 4 sulfur cluster binding"/>
    <property type="evidence" value="ECO:0007669"/>
    <property type="project" value="UniProtKB-KW"/>
</dbReference>
<proteinExistence type="inferred from homology"/>
<dbReference type="Pfam" id="PF15628">
    <property type="entry name" value="RRM_DME"/>
    <property type="match status" value="1"/>
</dbReference>
<feature type="region of interest" description="Disordered" evidence="10">
    <location>
        <begin position="1809"/>
        <end position="1850"/>
    </location>
</feature>
<feature type="compositionally biased region" description="Polar residues" evidence="10">
    <location>
        <begin position="403"/>
        <end position="415"/>
    </location>
</feature>
<feature type="region of interest" description="Disordered" evidence="10">
    <location>
        <begin position="154"/>
        <end position="173"/>
    </location>
</feature>
<evidence type="ECO:0000256" key="9">
    <source>
        <dbReference type="ARBA" id="ARBA00023242"/>
    </source>
</evidence>
<dbReference type="InterPro" id="IPR023170">
    <property type="entry name" value="HhH_base_excis_C"/>
</dbReference>
<dbReference type="GO" id="GO:0141166">
    <property type="term" value="P:chromosomal 5-methylcytosine DNA demethylation pathway"/>
    <property type="evidence" value="ECO:0007669"/>
    <property type="project" value="InterPro"/>
</dbReference>
<feature type="compositionally biased region" description="Polar residues" evidence="10">
    <location>
        <begin position="154"/>
        <end position="163"/>
    </location>
</feature>
<keyword evidence="9" id="KW-0539">Nucleus</keyword>
<sequence>MELNRAKLQQQQQQNPWIPATPAAPIAPNKRLIMPSPGLSIRPRDLKSMDMASSSRLNEAQIHNAGPHRTMLLNPTAGSSRVHYGNVMVITDAAGMQNIQTMPLMCTQVMSSNGQPLSLSNGKVLLSGYIHHGGNHPQDQNTVGYLPNLNSMPEDPASTSKTNPLPVPLIPLTPAKGKEIDSRIQHEMNKAVEKEIADEGSNEEDSKVECSMTDDHDSSNLLAPITPGKGKELECNPRDVTNTIYMGLTMDANILDVDQSSEHGSLIKGASSMEEVLGGVDQLSGHNLLQQGASSMEQVLEQPTRTSFSPHDNQLEEEKINQGRNPSNTRKKVTRKRHRPKVIKDGLLTSKKPVTPKPATPKQVRKKEQTGTRSNVCKKKNLNCSSTTPDMEIDANNVSTTLRKSANQHTENGTKNVKRRLTFDSESQSADEYPNSSRARLTTVQIHQGPDGGIGAGTVFDLNCSLPQYIRLQENPTPRRQPSRRELLKNNWKHLARQAGNAKSQDSDGVGISKLQSTKNQKFIIHREVTLVQDGVDYKEAKSYHSHADNAESGSTYPISSDEGFFQPQVMGIPKLPQECKRRRTMIGHVGEFGRMSQLDTKLSSSSDERKCISIDDLLGPEFRLALGPKGPTKKRSKMPIQVCKFGSNTVSTDSNKVLENPESSYQGCIEALFADTHIRMKRGKRTRKKRVNLKSISDRYSEHKLVDFLGQELIGLTSMSEDLQDKDLHNLLDIPIQECQRRSNILEPLCNDPMSQAIVPYIFPTDYYMNAAAEPQYSLVNYSSSMIVPYKGTYAESKKKRPRAKVDLDDETNRVWNLLMGKMIADAEGSDVDREERWEEERLVFRGRVDSFIARMRLIQGDRQFSPWKGSVLDSVIGVFLTQNVSDHLSSSAFMALAAKFPIKPKKDDIEQQDANKLSTMIEEYGSTQSFNMLCQENGLGQRKQDDGLDSFGGISVNVERKDPEVSPETSYYRTDITINVIANSESEDKGSLDDAVSSQNSVSLSCSTSNNLYQNTIFVESGPSTLLNRDMGNETMASGLDGYAACQDNIQISGANIVKEICDQDNNVKMLAEKCSALGQNSDNKTRTIDGLKNITYSFQEISCTSQLNSSQVNFTGMLQNFSSDSDNIENADVIKVERISSFMLSDPGNINADTAAQRNCNESSKYSTESPSQQSSPLMSNVTSPSTCQMVAEPSLKSFTFPIVDEAMTKIQKSERKQDYQVEKIQCHCQTQEVFFNSCDNVKGTFEVTHEVKLNSKIEVRSPLKFPTETSNDTPNSKKRRAESVHAKDFDWDNLRKEACNYGFKSARSKDRMDSLDWEAVMHSDAREISETIKERGMNNVLAGRIKDFLNRLVRDHGSLNLEWLRDVPPDKGKDYLLSIRGLGLKSVECVRLLTLHQHAFPVDTNVGRICVRLGWVPLQPLPESLQLHLLESYPILETIQKYLWPRLCTLDQPTLYELHYHMITFGKVFCTKSKPNCNACPMRGECRHFASAFASSRLTLTGPDERRIVKSTLPNESRDHDMNIFKPMPLFQIENCSSQGLKDNNEPIIEEPASPEPVCPGALESEIEEAFYEDPYEIPTIHLNLEEFTQNLQNYMQENMELQDGDIEKAIVAVTREAASIPMPKLKNVRRLRTEHQVYELPDGHPLLEGIEPREYDDPCPYLLSIWSPGETAHSAEPPQTCCNSQETGNMCKSMTCFACSCRREEQSQTIRGTLLIPCRTANRGSFPLNGTYFQVNEVFADHQSSHNPLVIPRRLIWNLPRRIVYFGTSIPTLFRGLSIEEIQLCFSRGFVCLRGFDRKTRAPKPLSPRLHLAASHAQKEKKAPEKDEKKATRRQPERLTRTFTS</sequence>
<name>A0AAQ3K7D1_9LILI</name>
<evidence type="ECO:0000256" key="2">
    <source>
        <dbReference type="ARBA" id="ARBA00004123"/>
    </source>
</evidence>
<dbReference type="InterPro" id="IPR003651">
    <property type="entry name" value="Endonuclease3_FeS-loop_motif"/>
</dbReference>
<dbReference type="FunFam" id="1.10.1670.10:FF:000004">
    <property type="entry name" value="DNA glycosylase/AP lyase ROS1"/>
    <property type="match status" value="1"/>
</dbReference>
<dbReference type="InterPro" id="IPR028924">
    <property type="entry name" value="Perm-CXXC"/>
</dbReference>
<dbReference type="InterPro" id="IPR003265">
    <property type="entry name" value="HhH-GPD_domain"/>
</dbReference>
<dbReference type="PANTHER" id="PTHR46213">
    <property type="entry name" value="TRANSCRIPTIONAL ACTIVATOR DEMETER"/>
    <property type="match status" value="1"/>
</dbReference>
<feature type="compositionally biased region" description="Basic and acidic residues" evidence="10">
    <location>
        <begin position="1822"/>
        <end position="1850"/>
    </location>
</feature>
<feature type="compositionally biased region" description="Basic residues" evidence="10">
    <location>
        <begin position="329"/>
        <end position="341"/>
    </location>
</feature>
<evidence type="ECO:0000256" key="3">
    <source>
        <dbReference type="ARBA" id="ARBA00005646"/>
    </source>
</evidence>
<evidence type="ECO:0000259" key="11">
    <source>
        <dbReference type="SMART" id="SM00478"/>
    </source>
</evidence>
<dbReference type="GO" id="GO:0051747">
    <property type="term" value="F:cytosine C-5 DNA demethylase activity"/>
    <property type="evidence" value="ECO:0007669"/>
    <property type="project" value="UniProtKB-ARBA"/>
</dbReference>
<dbReference type="SUPFAM" id="SSF48150">
    <property type="entry name" value="DNA-glycosylase"/>
    <property type="match status" value="2"/>
</dbReference>
<comment type="subcellular location">
    <subcellularLocation>
        <location evidence="2">Nucleus</location>
    </subcellularLocation>
</comment>
<gene>
    <name evidence="12" type="ORF">Cni_G12188</name>
</gene>
<evidence type="ECO:0000256" key="5">
    <source>
        <dbReference type="ARBA" id="ARBA00022723"/>
    </source>
</evidence>
<dbReference type="PANTHER" id="PTHR46213:SF13">
    <property type="entry name" value="DEMETER-LIKE PROTEIN 2-RELATED"/>
    <property type="match status" value="1"/>
</dbReference>
<dbReference type="GO" id="GO:0019104">
    <property type="term" value="F:DNA N-glycosylase activity"/>
    <property type="evidence" value="ECO:0007669"/>
    <property type="project" value="InterPro"/>
</dbReference>
<feature type="compositionally biased region" description="Low complexity" evidence="10">
    <location>
        <begin position="9"/>
        <end position="24"/>
    </location>
</feature>
<dbReference type="InterPro" id="IPR044811">
    <property type="entry name" value="DME/ROS1"/>
</dbReference>
<keyword evidence="13" id="KW-1185">Reference proteome</keyword>
<dbReference type="EMBL" id="CP136893">
    <property type="protein sequence ID" value="WOL03468.1"/>
    <property type="molecule type" value="Genomic_DNA"/>
</dbReference>
<dbReference type="GO" id="GO:0006284">
    <property type="term" value="P:base-excision repair"/>
    <property type="evidence" value="ECO:0007669"/>
    <property type="project" value="InterPro"/>
</dbReference>
<comment type="cofactor">
    <cofactor evidence="1">
        <name>[4Fe-4S] cluster</name>
        <dbReference type="ChEBI" id="CHEBI:49883"/>
    </cofactor>
</comment>
<evidence type="ECO:0000256" key="7">
    <source>
        <dbReference type="ARBA" id="ARBA00023014"/>
    </source>
</evidence>
<keyword evidence="8" id="KW-0238">DNA-binding</keyword>
<evidence type="ECO:0000256" key="1">
    <source>
        <dbReference type="ARBA" id="ARBA00001966"/>
    </source>
</evidence>
<evidence type="ECO:0000313" key="13">
    <source>
        <dbReference type="Proteomes" id="UP001327560"/>
    </source>
</evidence>
<feature type="region of interest" description="Disordered" evidence="10">
    <location>
        <begin position="194"/>
        <end position="231"/>
    </location>
</feature>
<dbReference type="CDD" id="cd00056">
    <property type="entry name" value="ENDO3c"/>
    <property type="match status" value="1"/>
</dbReference>
<comment type="similarity">
    <text evidence="3">Belongs to the DNA glycosylase family. DEMETER subfamily.</text>
</comment>